<name>A0A8C5PMQ9_9ANUR</name>
<feature type="compositionally biased region" description="Basic residues" evidence="6">
    <location>
        <begin position="744"/>
        <end position="771"/>
    </location>
</feature>
<evidence type="ECO:0000313" key="8">
    <source>
        <dbReference type="Proteomes" id="UP000694569"/>
    </source>
</evidence>
<feature type="compositionally biased region" description="Acidic residues" evidence="6">
    <location>
        <begin position="372"/>
        <end position="402"/>
    </location>
</feature>
<keyword evidence="8" id="KW-1185">Reference proteome</keyword>
<feature type="coiled-coil region" evidence="5">
    <location>
        <begin position="301"/>
        <end position="328"/>
    </location>
</feature>
<evidence type="ECO:0000256" key="4">
    <source>
        <dbReference type="ARBA" id="ARBA00023242"/>
    </source>
</evidence>
<keyword evidence="5" id="KW-0175">Coiled coil</keyword>
<evidence type="ECO:0008006" key="9">
    <source>
        <dbReference type="Google" id="ProtNLM"/>
    </source>
</evidence>
<dbReference type="Pfam" id="PF04615">
    <property type="entry name" value="Utp14"/>
    <property type="match status" value="1"/>
</dbReference>
<dbReference type="PANTHER" id="PTHR14150:SF12">
    <property type="entry name" value="U3 SMALL NUCLEOLAR RNA-ASSOCIATED PROTEIN 14 HOMOLOG A"/>
    <property type="match status" value="1"/>
</dbReference>
<evidence type="ECO:0000256" key="1">
    <source>
        <dbReference type="ARBA" id="ARBA00004604"/>
    </source>
</evidence>
<reference evidence="7" key="2">
    <citation type="submission" date="2025-09" db="UniProtKB">
        <authorList>
            <consortium name="Ensembl"/>
        </authorList>
    </citation>
    <scope>IDENTIFICATION</scope>
</reference>
<feature type="compositionally biased region" description="Acidic residues" evidence="6">
    <location>
        <begin position="476"/>
        <end position="490"/>
    </location>
</feature>
<keyword evidence="4" id="KW-0539">Nucleus</keyword>
<organism evidence="7 8">
    <name type="scientific">Leptobrachium leishanense</name>
    <name type="common">Leishan spiny toad</name>
    <dbReference type="NCBI Taxonomy" id="445787"/>
    <lineage>
        <taxon>Eukaryota</taxon>
        <taxon>Metazoa</taxon>
        <taxon>Chordata</taxon>
        <taxon>Craniata</taxon>
        <taxon>Vertebrata</taxon>
        <taxon>Euteleostomi</taxon>
        <taxon>Amphibia</taxon>
        <taxon>Batrachia</taxon>
        <taxon>Anura</taxon>
        <taxon>Pelobatoidea</taxon>
        <taxon>Megophryidae</taxon>
        <taxon>Leptobrachium</taxon>
    </lineage>
</organism>
<comment type="similarity">
    <text evidence="2">Belongs to the UTP14 family.</text>
</comment>
<dbReference type="GO" id="GO:0032040">
    <property type="term" value="C:small-subunit processome"/>
    <property type="evidence" value="ECO:0007669"/>
    <property type="project" value="InterPro"/>
</dbReference>
<dbReference type="OrthoDB" id="277439at2759"/>
<sequence>MDEKDLFATEYPVSASEDEGDSDTERKHRKLLDAISSLDGKKRRKLTERTEASLQVSEFGISAEGAGDKLSLSDLIQPSNKSSALSTVKKQLKNISQAKSVELPLTREQSNRIQRVVAYEKTTEEVSRWENIVKQNRKADQLVFPQNDEKVKPARLEEVVTRWKPHTPLEMEIFNVLHKNKQPVTDPLLTPVETASLKAMSLEEAKLRRAELQKARALQSYYESKMRREKKIKSKKFHKVLKKSKQKEAVKVFEELRKTNPEAALEELQKIKKTRIEERMSLKHQNSGKWAKSKAIMAKYDDDARQAIQEQLQKNKDLTRKIEVVSESEESEEEGGVVPDFVNDAQVNQDGLNPWMSGKLTSDAKVCVNQDVGDEAEADVSAEVEDAADEDSEDELSEEENLLQEFEDKRRLRKMEDEELSAIHKSDGEHDVDEPREEQVTAFNLLFQRLLNQSKQESHKEKRNVSEGRHKVISEEPVEIEEDEKEDEPFLMETLDRKQDLEDLDALGQEALSLSVSSGKKEPARESSQVVADTQAKKPKLIDHNDVLPVKAVKVKTPLIPTAVEEEEEEDNDADQKMIIKEAFAGDDVIRDFLKEKEQTEKAGKPKDIDLVLPGWGEWGGTNLRPSKRKRKRFTIKASPALPRKDQHLPNVIINEKRDAKAAAHQVSELPFPYNNPKHFESTIRAPVGNTWNTERSVQKLTAPKVITKQGHVIEPIAEEVLQKRGPCKKPAIKLDKPEPKSQRLPKKRPHGKHPVKRKHRAGRKHKKKSG</sequence>
<dbReference type="Proteomes" id="UP000694569">
    <property type="component" value="Unplaced"/>
</dbReference>
<feature type="region of interest" description="Disordered" evidence="6">
    <location>
        <begin position="370"/>
        <end position="413"/>
    </location>
</feature>
<dbReference type="GeneTree" id="ENSGT00390000008142"/>
<evidence type="ECO:0000256" key="3">
    <source>
        <dbReference type="ARBA" id="ARBA00022553"/>
    </source>
</evidence>
<evidence type="ECO:0000256" key="6">
    <source>
        <dbReference type="SAM" id="MobiDB-lite"/>
    </source>
</evidence>
<dbReference type="InterPro" id="IPR006709">
    <property type="entry name" value="SSU_processome_Utp14"/>
</dbReference>
<feature type="compositionally biased region" description="Basic and acidic residues" evidence="6">
    <location>
        <begin position="733"/>
        <end position="742"/>
    </location>
</feature>
<keyword evidence="3" id="KW-0597">Phosphoprotein</keyword>
<proteinExistence type="inferred from homology"/>
<dbReference type="Ensembl" id="ENSLLET00000026113.1">
    <property type="protein sequence ID" value="ENSLLEP00000025154.1"/>
    <property type="gene ID" value="ENSLLEG00000015976.1"/>
</dbReference>
<accession>A0A8C5PMQ9</accession>
<evidence type="ECO:0000256" key="5">
    <source>
        <dbReference type="SAM" id="Coils"/>
    </source>
</evidence>
<feature type="region of interest" description="Disordered" evidence="6">
    <location>
        <begin position="1"/>
        <end position="28"/>
    </location>
</feature>
<feature type="region of interest" description="Disordered" evidence="6">
    <location>
        <begin position="725"/>
        <end position="771"/>
    </location>
</feature>
<comment type="subcellular location">
    <subcellularLocation>
        <location evidence="1">Nucleus</location>
        <location evidence="1">Nucleolus</location>
    </subcellularLocation>
</comment>
<dbReference type="AlphaFoldDB" id="A0A8C5PMQ9"/>
<protein>
    <recommendedName>
        <fullName evidence="9">U3 small nucleolar RNA-associated protein 14 homolog A</fullName>
    </recommendedName>
</protein>
<reference evidence="7" key="1">
    <citation type="submission" date="2025-08" db="UniProtKB">
        <authorList>
            <consortium name="Ensembl"/>
        </authorList>
    </citation>
    <scope>IDENTIFICATION</scope>
</reference>
<evidence type="ECO:0000313" key="7">
    <source>
        <dbReference type="Ensembl" id="ENSLLEP00000025154.1"/>
    </source>
</evidence>
<evidence type="ECO:0000256" key="2">
    <source>
        <dbReference type="ARBA" id="ARBA00007774"/>
    </source>
</evidence>
<dbReference type="GO" id="GO:0006364">
    <property type="term" value="P:rRNA processing"/>
    <property type="evidence" value="ECO:0007669"/>
    <property type="project" value="InterPro"/>
</dbReference>
<feature type="region of interest" description="Disordered" evidence="6">
    <location>
        <begin position="454"/>
        <end position="538"/>
    </location>
</feature>
<feature type="compositionally biased region" description="Basic and acidic residues" evidence="6">
    <location>
        <begin position="456"/>
        <end position="474"/>
    </location>
</feature>
<dbReference type="PANTHER" id="PTHR14150">
    <property type="entry name" value="U3 SMALL NUCLEOLAR RNA-ASSOCIATED PROTEIN 14"/>
    <property type="match status" value="1"/>
</dbReference>